<comment type="caution">
    <text evidence="1">The sequence shown here is derived from an EMBL/GenBank/DDBJ whole genome shotgun (WGS) entry which is preliminary data.</text>
</comment>
<keyword evidence="2" id="KW-1185">Reference proteome</keyword>
<gene>
    <name evidence="1" type="ORF">ACFOOT_05855</name>
</gene>
<sequence>MGLFQKDFFRSLLVGFAIGAVAVGVTMFNAAHVFAPVAEASAAPSVGADQ</sequence>
<evidence type="ECO:0000313" key="1">
    <source>
        <dbReference type="EMBL" id="MFC3670941.1"/>
    </source>
</evidence>
<evidence type="ECO:0000313" key="2">
    <source>
        <dbReference type="Proteomes" id="UP001595683"/>
    </source>
</evidence>
<proteinExistence type="predicted"/>
<organism evidence="1 2">
    <name type="scientific">Novosphingobium pokkalii</name>
    <dbReference type="NCBI Taxonomy" id="1770194"/>
    <lineage>
        <taxon>Bacteria</taxon>
        <taxon>Pseudomonadati</taxon>
        <taxon>Pseudomonadota</taxon>
        <taxon>Alphaproteobacteria</taxon>
        <taxon>Sphingomonadales</taxon>
        <taxon>Sphingomonadaceae</taxon>
        <taxon>Novosphingobium</taxon>
    </lineage>
</organism>
<dbReference type="Proteomes" id="UP001595683">
    <property type="component" value="Unassembled WGS sequence"/>
</dbReference>
<dbReference type="EMBL" id="JBHRYE010000010">
    <property type="protein sequence ID" value="MFC3670941.1"/>
    <property type="molecule type" value="Genomic_DNA"/>
</dbReference>
<protein>
    <submittedName>
        <fullName evidence="1">Uncharacterized protein</fullName>
    </submittedName>
</protein>
<accession>A0ABV7V293</accession>
<reference evidence="2" key="1">
    <citation type="journal article" date="2019" name="Int. J. Syst. Evol. Microbiol.">
        <title>The Global Catalogue of Microorganisms (GCM) 10K type strain sequencing project: providing services to taxonomists for standard genome sequencing and annotation.</title>
        <authorList>
            <consortium name="The Broad Institute Genomics Platform"/>
            <consortium name="The Broad Institute Genome Sequencing Center for Infectious Disease"/>
            <person name="Wu L."/>
            <person name="Ma J."/>
        </authorList>
    </citation>
    <scope>NUCLEOTIDE SEQUENCE [LARGE SCALE GENOMIC DNA]</scope>
    <source>
        <strain evidence="2">KCTC 42224</strain>
    </source>
</reference>
<name>A0ABV7V293_9SPHN</name>
<dbReference type="RefSeq" id="WP_191322810.1">
    <property type="nucleotide sequence ID" value="NZ_BMZP01000002.1"/>
</dbReference>